<evidence type="ECO:0000256" key="1">
    <source>
        <dbReference type="SAM" id="MobiDB-lite"/>
    </source>
</evidence>
<evidence type="ECO:0000313" key="4">
    <source>
        <dbReference type="EMBL" id="KFM58511.1"/>
    </source>
</evidence>
<dbReference type="InterPro" id="IPR024134">
    <property type="entry name" value="SOD_Cu/Zn_/chaperone"/>
</dbReference>
<dbReference type="InterPro" id="IPR036423">
    <property type="entry name" value="SOD-like_Cu/Zn_dom_sf"/>
</dbReference>
<feature type="compositionally biased region" description="Low complexity" evidence="1">
    <location>
        <begin position="193"/>
        <end position="202"/>
    </location>
</feature>
<dbReference type="Gene3D" id="2.60.40.200">
    <property type="entry name" value="Superoxide dismutase, copper/zinc binding domain"/>
    <property type="match status" value="1"/>
</dbReference>
<feature type="compositionally biased region" description="Basic and acidic residues" evidence="1">
    <location>
        <begin position="203"/>
        <end position="218"/>
    </location>
</feature>
<dbReference type="PANTHER" id="PTHR10003">
    <property type="entry name" value="SUPEROXIDE DISMUTASE CU-ZN -RELATED"/>
    <property type="match status" value="1"/>
</dbReference>
<dbReference type="EMBL" id="KK112768">
    <property type="protein sequence ID" value="KFM58511.1"/>
    <property type="molecule type" value="Genomic_DNA"/>
</dbReference>
<proteinExistence type="predicted"/>
<feature type="non-terminal residue" evidence="4">
    <location>
        <position position="511"/>
    </location>
</feature>
<dbReference type="GO" id="GO:0005507">
    <property type="term" value="F:copper ion binding"/>
    <property type="evidence" value="ECO:0007669"/>
    <property type="project" value="InterPro"/>
</dbReference>
<feature type="compositionally biased region" description="Basic residues" evidence="1">
    <location>
        <begin position="182"/>
        <end position="192"/>
    </location>
</feature>
<feature type="domain" description="Superoxide dismutase copper/zinc binding" evidence="3">
    <location>
        <begin position="379"/>
        <end position="487"/>
    </location>
</feature>
<dbReference type="OMA" id="HKDSHEK"/>
<dbReference type="PRINTS" id="PR00068">
    <property type="entry name" value="CUZNDISMTASE"/>
</dbReference>
<dbReference type="PROSITE" id="PS00332">
    <property type="entry name" value="SOD_CU_ZN_2"/>
    <property type="match status" value="1"/>
</dbReference>
<evidence type="ECO:0000256" key="2">
    <source>
        <dbReference type="SAM" id="SignalP"/>
    </source>
</evidence>
<gene>
    <name evidence="4" type="ORF">X975_16943</name>
</gene>
<feature type="region of interest" description="Disordered" evidence="1">
    <location>
        <begin position="94"/>
        <end position="226"/>
    </location>
</feature>
<dbReference type="InterPro" id="IPR018152">
    <property type="entry name" value="SOD_Cu/Zn_BS"/>
</dbReference>
<sequence>MHRSLLFLAFAASLIQIYGSLQVQMPEAEALQIQTTHQTEENDLNAQVKELQKNVSELWSYIYTLRNSVSNHLMHLRQHQEELEMTVHRLEHHEAHGGSHGEYSSHADGHHHSGEQHSHSGEHHSHSGEHHSHSGEHHSHSGEHHSHSGEQHSHSGEQHSHSGEQHSHSGEQHSHSGEHHHHESHSHSHSHSHTTTANAAAAHTHDEDHHQHHQKDSHENDDDQQLTQQVSEPVIEPVVVATQHQSHYNRQSHSHSRSGTTTSDPLQLMNESSFHHHHHHHRHEPSTRNKTVVLPKYSEYNLYDFAICDVQPNRAIGEDLQQEIFGQVALWEKKRGGQLNIHVRLQGFNVGNHHAGHHEAQQELQQEQDNETPAQEVGHRHGFHIHASGDISDGCQSAGPHFNPKNVTHGGPDSLVRHVGDLGNIECDANGVTNILFTDHIASLKGPYSIIGKAIVVHSDIDDLGQGGNPESLKTGNAGTRLACCVIQKVEKLPVKTYKAIKSANMYQNRR</sequence>
<organism evidence="4 5">
    <name type="scientific">Stegodyphus mimosarum</name>
    <name type="common">African social velvet spider</name>
    <dbReference type="NCBI Taxonomy" id="407821"/>
    <lineage>
        <taxon>Eukaryota</taxon>
        <taxon>Metazoa</taxon>
        <taxon>Ecdysozoa</taxon>
        <taxon>Arthropoda</taxon>
        <taxon>Chelicerata</taxon>
        <taxon>Arachnida</taxon>
        <taxon>Araneae</taxon>
        <taxon>Araneomorphae</taxon>
        <taxon>Entelegynae</taxon>
        <taxon>Eresoidea</taxon>
        <taxon>Eresidae</taxon>
        <taxon>Stegodyphus</taxon>
    </lineage>
</organism>
<dbReference type="STRING" id="407821.A0A087T072"/>
<name>A0A087T072_STEMI</name>
<dbReference type="OrthoDB" id="2015551at2759"/>
<dbReference type="Proteomes" id="UP000054359">
    <property type="component" value="Unassembled WGS sequence"/>
</dbReference>
<dbReference type="InterPro" id="IPR001424">
    <property type="entry name" value="SOD_Cu_Zn_dom"/>
</dbReference>
<evidence type="ECO:0000259" key="3">
    <source>
        <dbReference type="Pfam" id="PF00080"/>
    </source>
</evidence>
<keyword evidence="2" id="KW-0732">Signal</keyword>
<dbReference type="AlphaFoldDB" id="A0A087T072"/>
<dbReference type="PROSITE" id="PS00087">
    <property type="entry name" value="SOD_CU_ZN_1"/>
    <property type="match status" value="1"/>
</dbReference>
<dbReference type="Pfam" id="PF00080">
    <property type="entry name" value="Sod_Cu"/>
    <property type="match status" value="1"/>
</dbReference>
<reference evidence="4 5" key="1">
    <citation type="submission" date="2013-11" db="EMBL/GenBank/DDBJ databases">
        <title>Genome sequencing of Stegodyphus mimosarum.</title>
        <authorList>
            <person name="Bechsgaard J."/>
        </authorList>
    </citation>
    <scope>NUCLEOTIDE SEQUENCE [LARGE SCALE GENOMIC DNA]</scope>
</reference>
<feature type="region of interest" description="Disordered" evidence="1">
    <location>
        <begin position="244"/>
        <end position="267"/>
    </location>
</feature>
<dbReference type="CDD" id="cd00305">
    <property type="entry name" value="Cu-Zn_Superoxide_Dismutase"/>
    <property type="match status" value="1"/>
</dbReference>
<accession>A0A087T072</accession>
<feature type="signal peptide" evidence="2">
    <location>
        <begin position="1"/>
        <end position="20"/>
    </location>
</feature>
<feature type="chain" id="PRO_5001829185" evidence="2">
    <location>
        <begin position="21"/>
        <end position="511"/>
    </location>
</feature>
<protein>
    <submittedName>
        <fullName evidence="4">Superoxide dismutase [Cu-Zn]</fullName>
    </submittedName>
</protein>
<dbReference type="SUPFAM" id="SSF49329">
    <property type="entry name" value="Cu,Zn superoxide dismutase-like"/>
    <property type="match status" value="1"/>
</dbReference>
<feature type="compositionally biased region" description="Basic and acidic residues" evidence="1">
    <location>
        <begin position="94"/>
        <end position="181"/>
    </location>
</feature>
<evidence type="ECO:0000313" key="5">
    <source>
        <dbReference type="Proteomes" id="UP000054359"/>
    </source>
</evidence>
<dbReference type="GO" id="GO:0006801">
    <property type="term" value="P:superoxide metabolic process"/>
    <property type="evidence" value="ECO:0007669"/>
    <property type="project" value="InterPro"/>
</dbReference>
<keyword evidence="5" id="KW-1185">Reference proteome</keyword>